<proteinExistence type="predicted"/>
<dbReference type="STRING" id="1332080.ATN00_15915"/>
<dbReference type="AlphaFoldDB" id="A0A0S3F1J3"/>
<dbReference type="KEGG" id="sbd:ATN00_15915"/>
<sequence>MTTQRLAGRVRWIAWGAAATLACATPAFAQSGGNGQRTDVTPYLGVDQVVLAPLKGDGDVLTYTNVTAGVTAQFQSRRVEAAIDVQYSHLFGWSDDFADQDVISGIVSGRINVARGLAIDAGALGTRARTDGYSGASTFGSSATSQVYAGYVGPTYADKLGIFDVTAAYRLGYARVEDNLNRDFPGAQRGGSFDDSWSHMLTGSVGVGPGVVLPVGLVASGGYSREDASQLDQRFEDKWGRLDAMLPVSPTVAVVGGIGYENIEIRQRSPLLDTNGVPVISNGRFVTDKSSPRALLYDFDGIMWDVGVLWRPSHRTSLEARVGRRYGSMTYQGSFTWQGRDSSFAVIVFDGIDSFGRMITSDVASLSRSNLNVMRNPFTGDLTGCAFSPTGGGQCFNDALSGITEANFRYRGVAMQYAKRHGPWDLGIGAGYSQRKFITPSGDTIYIRGTKDENWYADASLNYALSERDSIGTGVYINYFNASGGRPDVLNGGAFTGYYRTISRRLTASAALGVDGAKGDDLDTVITAMGQLGLRYSF</sequence>
<dbReference type="PROSITE" id="PS51257">
    <property type="entry name" value="PROKAR_LIPOPROTEIN"/>
    <property type="match status" value="1"/>
</dbReference>
<evidence type="ECO:0000313" key="3">
    <source>
        <dbReference type="Proteomes" id="UP000056968"/>
    </source>
</evidence>
<evidence type="ECO:0000313" key="2">
    <source>
        <dbReference type="EMBL" id="ALR21559.1"/>
    </source>
</evidence>
<accession>A0A0S3F1J3</accession>
<keyword evidence="1" id="KW-0732">Signal</keyword>
<gene>
    <name evidence="2" type="ORF">ATN00_15915</name>
</gene>
<dbReference type="RefSeq" id="WP_062066241.1">
    <property type="nucleotide sequence ID" value="NZ_CP013264.1"/>
</dbReference>
<name>A0A0S3F1J3_9SPHN</name>
<dbReference type="EMBL" id="CP013264">
    <property type="protein sequence ID" value="ALR21559.1"/>
    <property type="molecule type" value="Genomic_DNA"/>
</dbReference>
<organism evidence="2 3">
    <name type="scientific">Sphingobium baderi</name>
    <dbReference type="NCBI Taxonomy" id="1332080"/>
    <lineage>
        <taxon>Bacteria</taxon>
        <taxon>Pseudomonadati</taxon>
        <taxon>Pseudomonadota</taxon>
        <taxon>Alphaproteobacteria</taxon>
        <taxon>Sphingomonadales</taxon>
        <taxon>Sphingomonadaceae</taxon>
        <taxon>Sphingobium</taxon>
    </lineage>
</organism>
<keyword evidence="3" id="KW-1185">Reference proteome</keyword>
<reference evidence="2 3" key="1">
    <citation type="submission" date="2015-11" db="EMBL/GenBank/DDBJ databases">
        <title>A Two-component Flavoprotein Monooxygenase System MeaXY Responsible for para-Hydroxylation of 2-Methyl-6-ethylaniline and 2,6-Diethylaniline in Sphingobium baderi DE-13.</title>
        <authorList>
            <person name="Cheng M."/>
            <person name="Meng Q."/>
            <person name="Yang Y."/>
            <person name="Chu C."/>
            <person name="Yan X."/>
            <person name="He J."/>
            <person name="Li S."/>
        </authorList>
    </citation>
    <scope>NUCLEOTIDE SEQUENCE [LARGE SCALE GENOMIC DNA]</scope>
    <source>
        <strain evidence="2 3">DE-13</strain>
    </source>
</reference>
<feature type="signal peptide" evidence="1">
    <location>
        <begin position="1"/>
        <end position="29"/>
    </location>
</feature>
<evidence type="ECO:0008006" key="4">
    <source>
        <dbReference type="Google" id="ProtNLM"/>
    </source>
</evidence>
<feature type="chain" id="PRO_5006611854" description="Preprotein translocase subunit YajC" evidence="1">
    <location>
        <begin position="30"/>
        <end position="538"/>
    </location>
</feature>
<dbReference type="Proteomes" id="UP000056968">
    <property type="component" value="Chromosome"/>
</dbReference>
<evidence type="ECO:0000256" key="1">
    <source>
        <dbReference type="SAM" id="SignalP"/>
    </source>
</evidence>
<protein>
    <recommendedName>
        <fullName evidence="4">Preprotein translocase subunit YajC</fullName>
    </recommendedName>
</protein>
<dbReference type="OrthoDB" id="7416805at2"/>